<dbReference type="STRING" id="457570.Nther_1789"/>
<keyword evidence="1" id="KW-0472">Membrane</keyword>
<gene>
    <name evidence="2" type="ordered locus">Nther_1789</name>
</gene>
<protein>
    <recommendedName>
        <fullName evidence="4">TIGR04086 family membrane protein</fullName>
    </recommendedName>
</protein>
<dbReference type="Pfam" id="PF12670">
    <property type="entry name" value="DUF3792"/>
    <property type="match status" value="1"/>
</dbReference>
<dbReference type="EMBL" id="CP001034">
    <property type="protein sequence ID" value="ACB85361.1"/>
    <property type="molecule type" value="Genomic_DNA"/>
</dbReference>
<keyword evidence="1" id="KW-1133">Transmembrane helix</keyword>
<dbReference type="OrthoDB" id="2086722at2"/>
<feature type="transmembrane region" description="Helical" evidence="1">
    <location>
        <begin position="91"/>
        <end position="111"/>
    </location>
</feature>
<organism evidence="2 3">
    <name type="scientific">Natranaerobius thermophilus (strain ATCC BAA-1301 / DSM 18059 / JW/NM-WN-LF)</name>
    <dbReference type="NCBI Taxonomy" id="457570"/>
    <lineage>
        <taxon>Bacteria</taxon>
        <taxon>Bacillati</taxon>
        <taxon>Bacillota</taxon>
        <taxon>Clostridia</taxon>
        <taxon>Natranaerobiales</taxon>
        <taxon>Natranaerobiaceae</taxon>
        <taxon>Natranaerobius</taxon>
    </lineage>
</organism>
<reference evidence="2 3" key="1">
    <citation type="submission" date="2008-04" db="EMBL/GenBank/DDBJ databases">
        <title>Complete sequence of chromosome of Natranaerobius thermophilus JW/NM-WN-LF.</title>
        <authorList>
            <consortium name="US DOE Joint Genome Institute"/>
            <person name="Copeland A."/>
            <person name="Lucas S."/>
            <person name="Lapidus A."/>
            <person name="Glavina del Rio T."/>
            <person name="Dalin E."/>
            <person name="Tice H."/>
            <person name="Bruce D."/>
            <person name="Goodwin L."/>
            <person name="Pitluck S."/>
            <person name="Chertkov O."/>
            <person name="Brettin T."/>
            <person name="Detter J.C."/>
            <person name="Han C."/>
            <person name="Kuske C.R."/>
            <person name="Schmutz J."/>
            <person name="Larimer F."/>
            <person name="Land M."/>
            <person name="Hauser L."/>
            <person name="Kyrpides N."/>
            <person name="Lykidis A."/>
            <person name="Mesbah N.M."/>
            <person name="Wiegel J."/>
        </authorList>
    </citation>
    <scope>NUCLEOTIDE SEQUENCE [LARGE SCALE GENOMIC DNA]</scope>
    <source>
        <strain evidence="3">ATCC BAA-1301 / DSM 18059 / JW/NM-WN-LF</strain>
    </source>
</reference>
<dbReference type="RefSeq" id="WP_012448228.1">
    <property type="nucleotide sequence ID" value="NC_010718.1"/>
</dbReference>
<sequence>MARMRNSSAGSNKAQGSSESLLNSPLVLGVILAYCITLVVFVLASLMFTFTPLPEAVMPYLTYITSIISVLIGSIYAAGKIGYKGWLNGGICGLLYFLGLFILSLVLGVQIVYGLQLISRALLAFVIGAVGGILGINIS</sequence>
<evidence type="ECO:0000313" key="3">
    <source>
        <dbReference type="Proteomes" id="UP000001683"/>
    </source>
</evidence>
<dbReference type="Proteomes" id="UP000001683">
    <property type="component" value="Chromosome"/>
</dbReference>
<dbReference type="NCBIfam" id="TIGR04086">
    <property type="entry name" value="TIGR04086_membr"/>
    <property type="match status" value="1"/>
</dbReference>
<evidence type="ECO:0000256" key="1">
    <source>
        <dbReference type="SAM" id="Phobius"/>
    </source>
</evidence>
<feature type="transmembrane region" description="Helical" evidence="1">
    <location>
        <begin position="117"/>
        <end position="138"/>
    </location>
</feature>
<feature type="transmembrane region" description="Helical" evidence="1">
    <location>
        <begin position="21"/>
        <end position="48"/>
    </location>
</feature>
<name>B2A5K6_NATTJ</name>
<dbReference type="InterPro" id="IPR023804">
    <property type="entry name" value="DUF3792_TM"/>
</dbReference>
<accession>B2A5K6</accession>
<dbReference type="AlphaFoldDB" id="B2A5K6"/>
<proteinExistence type="predicted"/>
<dbReference type="KEGG" id="nth:Nther_1789"/>
<keyword evidence="3" id="KW-1185">Reference proteome</keyword>
<evidence type="ECO:0008006" key="4">
    <source>
        <dbReference type="Google" id="ProtNLM"/>
    </source>
</evidence>
<keyword evidence="1" id="KW-0812">Transmembrane</keyword>
<feature type="transmembrane region" description="Helical" evidence="1">
    <location>
        <begin position="60"/>
        <end position="79"/>
    </location>
</feature>
<dbReference type="InParanoid" id="B2A5K6"/>
<reference evidence="2 3" key="2">
    <citation type="journal article" date="2011" name="J. Bacteriol.">
        <title>Complete genome sequence of the anaerobic, halophilic alkalithermophile Natranaerobius thermophilus JW/NM-WN-LF.</title>
        <authorList>
            <person name="Zhao B."/>
            <person name="Mesbah N.M."/>
            <person name="Dalin E."/>
            <person name="Goodwin L."/>
            <person name="Nolan M."/>
            <person name="Pitluck S."/>
            <person name="Chertkov O."/>
            <person name="Brettin T.S."/>
            <person name="Han J."/>
            <person name="Larimer F.W."/>
            <person name="Land M.L."/>
            <person name="Hauser L."/>
            <person name="Kyrpides N."/>
            <person name="Wiegel J."/>
        </authorList>
    </citation>
    <scope>NUCLEOTIDE SEQUENCE [LARGE SCALE GENOMIC DNA]</scope>
    <source>
        <strain evidence="3">ATCC BAA-1301 / DSM 18059 / JW/NM-WN-LF</strain>
    </source>
</reference>
<evidence type="ECO:0000313" key="2">
    <source>
        <dbReference type="EMBL" id="ACB85361.1"/>
    </source>
</evidence>
<dbReference type="HOGENOM" id="CLU_149197_0_0_9"/>